<evidence type="ECO:0000313" key="3">
    <source>
        <dbReference type="Proteomes" id="UP000198403"/>
    </source>
</evidence>
<sequence>MADGTPAGRLRGALRGLVRPPELTTGAERTASRLELFFDLAFVLVVAELAIALRADVTLHGELLFAGLFTLVWWSWISATLYANRFDHDDVVYRLYKLGSMAAVIGLAASATEATGDRYAIFVGCQLLLRATLILQYGRAYRHVAAARPIARLYLVGAGIGALLWAVSLVVPRPVGFGLWAAAVLVEALVPLLATRHSTDVPLHVEHLPERFGLFVILVLGESVAGIAHGLYYAEWAPSAIPVAVLSFLLAAALWWSYFDLAGARAKRLLNEAGGEQSDLSHDVYVFGQLPLTLALATVGAGIELAVVQSGAGEVPAGTRFLLAGGVAVYLVSMTVTDSGMSRETRRRWWWPLAAAAFAVLDAVLELPAVVVVGALAVLMAAVVVVGTAERSTGRLDVDPL</sequence>
<feature type="transmembrane region" description="Helical" evidence="1">
    <location>
        <begin position="95"/>
        <end position="112"/>
    </location>
</feature>
<keyword evidence="3" id="KW-1185">Reference proteome</keyword>
<dbReference type="InterPro" id="IPR010640">
    <property type="entry name" value="Low_temperature_requirement_A"/>
</dbReference>
<dbReference type="Pfam" id="PF06772">
    <property type="entry name" value="LtrA"/>
    <property type="match status" value="1"/>
</dbReference>
<keyword evidence="1" id="KW-1133">Transmembrane helix</keyword>
<dbReference type="RefSeq" id="WP_089334688.1">
    <property type="nucleotide sequence ID" value="NZ_FZNO01000001.1"/>
</dbReference>
<proteinExistence type="predicted"/>
<dbReference type="OrthoDB" id="7698234at2"/>
<keyword evidence="1" id="KW-0472">Membrane</keyword>
<feature type="transmembrane region" description="Helical" evidence="1">
    <location>
        <begin position="240"/>
        <end position="263"/>
    </location>
</feature>
<feature type="transmembrane region" description="Helical" evidence="1">
    <location>
        <begin position="320"/>
        <end position="337"/>
    </location>
</feature>
<feature type="transmembrane region" description="Helical" evidence="1">
    <location>
        <begin position="36"/>
        <end position="57"/>
    </location>
</feature>
<dbReference type="Proteomes" id="UP000198403">
    <property type="component" value="Unassembled WGS sequence"/>
</dbReference>
<dbReference type="PANTHER" id="PTHR36840">
    <property type="entry name" value="BLL5714 PROTEIN"/>
    <property type="match status" value="1"/>
</dbReference>
<dbReference type="AlphaFoldDB" id="A0A238UQY9"/>
<name>A0A238UQY9_9ACTN</name>
<feature type="transmembrane region" description="Helical" evidence="1">
    <location>
        <begin position="150"/>
        <end position="171"/>
    </location>
</feature>
<evidence type="ECO:0000313" key="2">
    <source>
        <dbReference type="EMBL" id="SNR23893.1"/>
    </source>
</evidence>
<reference evidence="2 3" key="1">
    <citation type="submission" date="2017-06" db="EMBL/GenBank/DDBJ databases">
        <authorList>
            <person name="Kim H.J."/>
            <person name="Triplett B.A."/>
        </authorList>
    </citation>
    <scope>NUCLEOTIDE SEQUENCE [LARGE SCALE GENOMIC DNA]</scope>
    <source>
        <strain evidence="2 3">DSM 44272</strain>
    </source>
</reference>
<feature type="transmembrane region" description="Helical" evidence="1">
    <location>
        <begin position="63"/>
        <end position="83"/>
    </location>
</feature>
<evidence type="ECO:0000256" key="1">
    <source>
        <dbReference type="SAM" id="Phobius"/>
    </source>
</evidence>
<feature type="transmembrane region" description="Helical" evidence="1">
    <location>
        <begin position="118"/>
        <end position="138"/>
    </location>
</feature>
<organism evidence="2 3">
    <name type="scientific">Blastococcus mobilis</name>
    <dbReference type="NCBI Taxonomy" id="1938746"/>
    <lineage>
        <taxon>Bacteria</taxon>
        <taxon>Bacillati</taxon>
        <taxon>Actinomycetota</taxon>
        <taxon>Actinomycetes</taxon>
        <taxon>Geodermatophilales</taxon>
        <taxon>Geodermatophilaceae</taxon>
        <taxon>Blastococcus</taxon>
    </lineage>
</organism>
<protein>
    <submittedName>
        <fullName evidence="2">Low temperature requirement protein LtrA</fullName>
    </submittedName>
</protein>
<feature type="transmembrane region" description="Helical" evidence="1">
    <location>
        <begin position="284"/>
        <end position="308"/>
    </location>
</feature>
<gene>
    <name evidence="2" type="ORF">SAMN06272737_101180</name>
</gene>
<dbReference type="PANTHER" id="PTHR36840:SF1">
    <property type="entry name" value="BLL5714 PROTEIN"/>
    <property type="match status" value="1"/>
</dbReference>
<feature type="transmembrane region" description="Helical" evidence="1">
    <location>
        <begin position="371"/>
        <end position="389"/>
    </location>
</feature>
<feature type="transmembrane region" description="Helical" evidence="1">
    <location>
        <begin position="214"/>
        <end position="234"/>
    </location>
</feature>
<keyword evidence="1" id="KW-0812">Transmembrane</keyword>
<accession>A0A238UQY9</accession>
<dbReference type="EMBL" id="FZNO01000001">
    <property type="protein sequence ID" value="SNR23893.1"/>
    <property type="molecule type" value="Genomic_DNA"/>
</dbReference>